<evidence type="ECO:0000256" key="1">
    <source>
        <dbReference type="SAM" id="SignalP"/>
    </source>
</evidence>
<dbReference type="PROSITE" id="PS51257">
    <property type="entry name" value="PROKAR_LIPOPROTEIN"/>
    <property type="match status" value="1"/>
</dbReference>
<name>A0A2T4IZP0_9HYPH</name>
<feature type="chain" id="PRO_5015395101" description="PepSY domain-containing protein" evidence="1">
    <location>
        <begin position="31"/>
        <end position="108"/>
    </location>
</feature>
<dbReference type="AlphaFoldDB" id="A0A2T4IZP0"/>
<feature type="signal peptide" evidence="1">
    <location>
        <begin position="1"/>
        <end position="30"/>
    </location>
</feature>
<dbReference type="EMBL" id="PZJX01000016">
    <property type="protein sequence ID" value="PTE11126.1"/>
    <property type="molecule type" value="Genomic_DNA"/>
</dbReference>
<protein>
    <recommendedName>
        <fullName evidence="4">PepSY domain-containing protein</fullName>
    </recommendedName>
</protein>
<evidence type="ECO:0000313" key="3">
    <source>
        <dbReference type="Proteomes" id="UP000240259"/>
    </source>
</evidence>
<accession>A0A2T4IZP0</accession>
<dbReference type="OrthoDB" id="7889172at2"/>
<sequence length="108" mass="11134">MSTRPHAVRRPISVVAVGSLAAILSACVSAPPAPEQMSRTKVETAPADLQLLCSDAVAKASGIDTTKILPVSSSKLDSNTYQVEVDASGKKTSCLVDAEGNVKSIQPV</sequence>
<evidence type="ECO:0008006" key="4">
    <source>
        <dbReference type="Google" id="ProtNLM"/>
    </source>
</evidence>
<dbReference type="Proteomes" id="UP000240259">
    <property type="component" value="Unassembled WGS sequence"/>
</dbReference>
<comment type="caution">
    <text evidence="2">The sequence shown here is derived from an EMBL/GenBank/DDBJ whole genome shotgun (WGS) entry which is preliminary data.</text>
</comment>
<keyword evidence="1" id="KW-0732">Signal</keyword>
<dbReference type="RefSeq" id="WP_107648492.1">
    <property type="nucleotide sequence ID" value="NZ_PZJX01000016.1"/>
</dbReference>
<reference evidence="2 3" key="1">
    <citation type="submission" date="2018-03" db="EMBL/GenBank/DDBJ databases">
        <title>Genome sequence of the symbiotic type strain Mesorhizobium helmanticense CSLC115NT isolated from Lotus corniculatus nodules.</title>
        <authorList>
            <person name="Sannazzaro A.I."/>
            <person name="Torres Tejerizo G.A."/>
            <person name="Dip D."/>
            <person name="Caballero M."/>
            <person name="Pistorio M."/>
            <person name="Estrella M.J."/>
        </authorList>
    </citation>
    <scope>NUCLEOTIDE SEQUENCE [LARGE SCALE GENOMIC DNA]</scope>
    <source>
        <strain evidence="2 3">CSLC115N</strain>
    </source>
</reference>
<proteinExistence type="predicted"/>
<evidence type="ECO:0000313" key="2">
    <source>
        <dbReference type="EMBL" id="PTE11126.1"/>
    </source>
</evidence>
<gene>
    <name evidence="2" type="ORF">C9427_07450</name>
</gene>
<keyword evidence="3" id="KW-1185">Reference proteome</keyword>
<organism evidence="2 3">
    <name type="scientific">Mesorhizobium helmanticense</name>
    <dbReference type="NCBI Taxonomy" id="1776423"/>
    <lineage>
        <taxon>Bacteria</taxon>
        <taxon>Pseudomonadati</taxon>
        <taxon>Pseudomonadota</taxon>
        <taxon>Alphaproteobacteria</taxon>
        <taxon>Hyphomicrobiales</taxon>
        <taxon>Phyllobacteriaceae</taxon>
        <taxon>Mesorhizobium</taxon>
    </lineage>
</organism>